<keyword evidence="3" id="KW-1185">Reference proteome</keyword>
<evidence type="ECO:0000313" key="2">
    <source>
        <dbReference type="EnsemblPlants" id="AES76861"/>
    </source>
</evidence>
<dbReference type="PaxDb" id="3880-AES76861"/>
<dbReference type="EnsemblPlants" id="AES76861">
    <property type="protein sequence ID" value="AES76861"/>
    <property type="gene ID" value="MTR_6g088110"/>
</dbReference>
<dbReference type="EMBL" id="CM001222">
    <property type="protein sequence ID" value="AES76861.1"/>
    <property type="molecule type" value="Genomic_DNA"/>
</dbReference>
<sequence length="85" mass="9910">MYLFFQSLQNEDGGLATYELTWSYSWLEVAFSRKTKGRRFPGCQPSWYVGVSSQCLSLLLREKVGAKKKRVREERNLKIQGLEES</sequence>
<reference evidence="1 3" key="2">
    <citation type="journal article" date="2014" name="BMC Genomics">
        <title>An improved genome release (version Mt4.0) for the model legume Medicago truncatula.</title>
        <authorList>
            <person name="Tang H."/>
            <person name="Krishnakumar V."/>
            <person name="Bidwell S."/>
            <person name="Rosen B."/>
            <person name="Chan A."/>
            <person name="Zhou S."/>
            <person name="Gentzbittel L."/>
            <person name="Childs K.L."/>
            <person name="Yandell M."/>
            <person name="Gundlach H."/>
            <person name="Mayer K.F."/>
            <person name="Schwartz D.C."/>
            <person name="Town C.D."/>
        </authorList>
    </citation>
    <scope>GENOME REANNOTATION</scope>
    <source>
        <strain evidence="2 3">cv. Jemalong A17</strain>
    </source>
</reference>
<dbReference type="AlphaFoldDB" id="G7KPH2"/>
<reference evidence="2" key="3">
    <citation type="submission" date="2015-04" db="UniProtKB">
        <authorList>
            <consortium name="EnsemblPlants"/>
        </authorList>
    </citation>
    <scope>IDENTIFICATION</scope>
    <source>
        <strain evidence="2">cv. Jemalong A17</strain>
    </source>
</reference>
<dbReference type="HOGENOM" id="CLU_2516080_0_0_1"/>
<proteinExistence type="predicted"/>
<gene>
    <name evidence="1" type="ordered locus">MTR_6g088110</name>
</gene>
<reference evidence="1 3" key="1">
    <citation type="journal article" date="2011" name="Nature">
        <title>The Medicago genome provides insight into the evolution of rhizobial symbioses.</title>
        <authorList>
            <person name="Young N.D."/>
            <person name="Debelle F."/>
            <person name="Oldroyd G.E."/>
            <person name="Geurts R."/>
            <person name="Cannon S.B."/>
            <person name="Udvardi M.K."/>
            <person name="Benedito V.A."/>
            <person name="Mayer K.F."/>
            <person name="Gouzy J."/>
            <person name="Schoof H."/>
            <person name="Van de Peer Y."/>
            <person name="Proost S."/>
            <person name="Cook D.R."/>
            <person name="Meyers B.C."/>
            <person name="Spannagl M."/>
            <person name="Cheung F."/>
            <person name="De Mita S."/>
            <person name="Krishnakumar V."/>
            <person name="Gundlach H."/>
            <person name="Zhou S."/>
            <person name="Mudge J."/>
            <person name="Bharti A.K."/>
            <person name="Murray J.D."/>
            <person name="Naoumkina M.A."/>
            <person name="Rosen B."/>
            <person name="Silverstein K.A."/>
            <person name="Tang H."/>
            <person name="Rombauts S."/>
            <person name="Zhao P.X."/>
            <person name="Zhou P."/>
            <person name="Barbe V."/>
            <person name="Bardou P."/>
            <person name="Bechner M."/>
            <person name="Bellec A."/>
            <person name="Berger A."/>
            <person name="Berges H."/>
            <person name="Bidwell S."/>
            <person name="Bisseling T."/>
            <person name="Choisne N."/>
            <person name="Couloux A."/>
            <person name="Denny R."/>
            <person name="Deshpande S."/>
            <person name="Dai X."/>
            <person name="Doyle J.J."/>
            <person name="Dudez A.M."/>
            <person name="Farmer A.D."/>
            <person name="Fouteau S."/>
            <person name="Franken C."/>
            <person name="Gibelin C."/>
            <person name="Gish J."/>
            <person name="Goldstein S."/>
            <person name="Gonzalez A.J."/>
            <person name="Green P.J."/>
            <person name="Hallab A."/>
            <person name="Hartog M."/>
            <person name="Hua A."/>
            <person name="Humphray S.J."/>
            <person name="Jeong D.H."/>
            <person name="Jing Y."/>
            <person name="Jocker A."/>
            <person name="Kenton S.M."/>
            <person name="Kim D.J."/>
            <person name="Klee K."/>
            <person name="Lai H."/>
            <person name="Lang C."/>
            <person name="Lin S."/>
            <person name="Macmil S.L."/>
            <person name="Magdelenat G."/>
            <person name="Matthews L."/>
            <person name="McCorrison J."/>
            <person name="Monaghan E.L."/>
            <person name="Mun J.H."/>
            <person name="Najar F.Z."/>
            <person name="Nicholson C."/>
            <person name="Noirot C."/>
            <person name="O'Bleness M."/>
            <person name="Paule C.R."/>
            <person name="Poulain J."/>
            <person name="Prion F."/>
            <person name="Qin B."/>
            <person name="Qu C."/>
            <person name="Retzel E.F."/>
            <person name="Riddle C."/>
            <person name="Sallet E."/>
            <person name="Samain S."/>
            <person name="Samson N."/>
            <person name="Sanders I."/>
            <person name="Saurat O."/>
            <person name="Scarpelli C."/>
            <person name="Schiex T."/>
            <person name="Segurens B."/>
            <person name="Severin A.J."/>
            <person name="Sherrier D.J."/>
            <person name="Shi R."/>
            <person name="Sims S."/>
            <person name="Singer S.R."/>
            <person name="Sinharoy S."/>
            <person name="Sterck L."/>
            <person name="Viollet A."/>
            <person name="Wang B.B."/>
            <person name="Wang K."/>
            <person name="Wang M."/>
            <person name="Wang X."/>
            <person name="Warfsmann J."/>
            <person name="Weissenbach J."/>
            <person name="White D.D."/>
            <person name="White J.D."/>
            <person name="Wiley G.B."/>
            <person name="Wincker P."/>
            <person name="Xing Y."/>
            <person name="Yang L."/>
            <person name="Yao Z."/>
            <person name="Ying F."/>
            <person name="Zhai J."/>
            <person name="Zhou L."/>
            <person name="Zuber A."/>
            <person name="Denarie J."/>
            <person name="Dixon R.A."/>
            <person name="May G.D."/>
            <person name="Schwartz D.C."/>
            <person name="Rogers J."/>
            <person name="Quetier F."/>
            <person name="Town C.D."/>
            <person name="Roe B.A."/>
        </authorList>
    </citation>
    <scope>NUCLEOTIDE SEQUENCE [LARGE SCALE GENOMIC DNA]</scope>
    <source>
        <strain evidence="1">A17</strain>
        <strain evidence="2 3">cv. Jemalong A17</strain>
    </source>
</reference>
<accession>G7KPH2</accession>
<dbReference type="Proteomes" id="UP000002051">
    <property type="component" value="Chromosome 6"/>
</dbReference>
<evidence type="ECO:0000313" key="3">
    <source>
        <dbReference type="Proteomes" id="UP000002051"/>
    </source>
</evidence>
<organism evidence="1 3">
    <name type="scientific">Medicago truncatula</name>
    <name type="common">Barrel medic</name>
    <name type="synonym">Medicago tribuloides</name>
    <dbReference type="NCBI Taxonomy" id="3880"/>
    <lineage>
        <taxon>Eukaryota</taxon>
        <taxon>Viridiplantae</taxon>
        <taxon>Streptophyta</taxon>
        <taxon>Embryophyta</taxon>
        <taxon>Tracheophyta</taxon>
        <taxon>Spermatophyta</taxon>
        <taxon>Magnoliopsida</taxon>
        <taxon>eudicotyledons</taxon>
        <taxon>Gunneridae</taxon>
        <taxon>Pentapetalae</taxon>
        <taxon>rosids</taxon>
        <taxon>fabids</taxon>
        <taxon>Fabales</taxon>
        <taxon>Fabaceae</taxon>
        <taxon>Papilionoideae</taxon>
        <taxon>50 kb inversion clade</taxon>
        <taxon>NPAAA clade</taxon>
        <taxon>Hologalegina</taxon>
        <taxon>IRL clade</taxon>
        <taxon>Trifolieae</taxon>
        <taxon>Medicago</taxon>
    </lineage>
</organism>
<name>G7KPH2_MEDTR</name>
<evidence type="ECO:0000313" key="1">
    <source>
        <dbReference type="EMBL" id="AES76861.1"/>
    </source>
</evidence>
<protein>
    <submittedName>
        <fullName evidence="1 2">Uncharacterized protein</fullName>
    </submittedName>
</protein>